<evidence type="ECO:0000256" key="6">
    <source>
        <dbReference type="ARBA" id="ARBA00046280"/>
    </source>
</evidence>
<dbReference type="PIRSF" id="PIRSF028865">
    <property type="entry name" value="Membrin-2"/>
    <property type="match status" value="1"/>
</dbReference>
<dbReference type="HOGENOM" id="CLU_1707513_0_0_1"/>
<keyword evidence="5" id="KW-0472">Membrane</keyword>
<evidence type="ECO:0000313" key="7">
    <source>
        <dbReference type="EMBL" id="CCA18536.1"/>
    </source>
</evidence>
<keyword evidence="1" id="KW-0813">Transport</keyword>
<dbReference type="InterPro" id="IPR027027">
    <property type="entry name" value="GOSR2/Membrin/Bos1"/>
</dbReference>
<comment type="subcellular location">
    <subcellularLocation>
        <location evidence="6">Endomembrane system</location>
        <topology evidence="6">Single-pass type IV membrane protein</topology>
    </subcellularLocation>
</comment>
<dbReference type="GO" id="GO:0016192">
    <property type="term" value="P:vesicle-mediated transport"/>
    <property type="evidence" value="ECO:0007669"/>
    <property type="project" value="InterPro"/>
</dbReference>
<reference evidence="7" key="1">
    <citation type="journal article" date="2011" name="PLoS Biol.">
        <title>Gene gain and loss during evolution of obligate parasitism in the white rust pathogen of Arabidopsis thaliana.</title>
        <authorList>
            <person name="Kemen E."/>
            <person name="Gardiner A."/>
            <person name="Schultz-Larsen T."/>
            <person name="Kemen A.C."/>
            <person name="Balmuth A.L."/>
            <person name="Robert-Seilaniantz A."/>
            <person name="Bailey K."/>
            <person name="Holub E."/>
            <person name="Studholme D.J."/>
            <person name="Maclean D."/>
            <person name="Jones J.D."/>
        </authorList>
    </citation>
    <scope>NUCLEOTIDE SEQUENCE</scope>
</reference>
<keyword evidence="4" id="KW-1133">Transmembrane helix</keyword>
<evidence type="ECO:0000256" key="3">
    <source>
        <dbReference type="ARBA" id="ARBA00022927"/>
    </source>
</evidence>
<organism evidence="7">
    <name type="scientific">Albugo laibachii Nc14</name>
    <dbReference type="NCBI Taxonomy" id="890382"/>
    <lineage>
        <taxon>Eukaryota</taxon>
        <taxon>Sar</taxon>
        <taxon>Stramenopiles</taxon>
        <taxon>Oomycota</taxon>
        <taxon>Peronosporomycetes</taxon>
        <taxon>Albuginales</taxon>
        <taxon>Albuginaceae</taxon>
        <taxon>Albugo</taxon>
    </lineage>
</organism>
<keyword evidence="3" id="KW-0653">Protein transport</keyword>
<evidence type="ECO:0000256" key="4">
    <source>
        <dbReference type="ARBA" id="ARBA00022989"/>
    </source>
</evidence>
<keyword evidence="2" id="KW-0812">Transmembrane</keyword>
<dbReference type="GO" id="GO:0015031">
    <property type="term" value="P:protein transport"/>
    <property type="evidence" value="ECO:0007669"/>
    <property type="project" value="UniProtKB-KW"/>
</dbReference>
<sequence length="154" mass="17872">MSLQQNHPTLESLYPRARKLQFELKIQLSYLDSQVGSSGETLQTEARQNLSLLQQLLWQLESLIQVHPPEERPSWFQKLSQLKQETESLGATLEQHIFCHNRLAVQLNERESLLNRRHTVHHTKPSHFPNNVSTLDIHGRKFSALRHTGIRIAS</sequence>
<proteinExistence type="predicted"/>
<dbReference type="EMBL" id="FR824097">
    <property type="protein sequence ID" value="CCA18536.1"/>
    <property type="molecule type" value="Genomic_DNA"/>
</dbReference>
<evidence type="ECO:0000256" key="2">
    <source>
        <dbReference type="ARBA" id="ARBA00022692"/>
    </source>
</evidence>
<gene>
    <name evidence="7" type="primary">AlNc14C52G4054</name>
    <name evidence="7" type="ORF">ALNC14_046790</name>
</gene>
<accession>F0WBK9</accession>
<protein>
    <submittedName>
        <fullName evidence="7">Uncharacterized protein AlNc14C52G4054</fullName>
    </submittedName>
</protein>
<name>F0WBK9_9STRA</name>
<reference evidence="7" key="2">
    <citation type="submission" date="2011-02" db="EMBL/GenBank/DDBJ databases">
        <authorList>
            <person name="MacLean D."/>
        </authorList>
    </citation>
    <scope>NUCLEOTIDE SEQUENCE</scope>
</reference>
<dbReference type="AlphaFoldDB" id="F0WBK9"/>
<evidence type="ECO:0000256" key="1">
    <source>
        <dbReference type="ARBA" id="ARBA00022448"/>
    </source>
</evidence>
<dbReference type="GO" id="GO:0005484">
    <property type="term" value="F:SNAP receptor activity"/>
    <property type="evidence" value="ECO:0007669"/>
    <property type="project" value="InterPro"/>
</dbReference>
<dbReference type="GO" id="GO:0005794">
    <property type="term" value="C:Golgi apparatus"/>
    <property type="evidence" value="ECO:0007669"/>
    <property type="project" value="InterPro"/>
</dbReference>
<evidence type="ECO:0000256" key="5">
    <source>
        <dbReference type="ARBA" id="ARBA00023136"/>
    </source>
</evidence>